<organism evidence="1 2">
    <name type="scientific">Variovorax ginsengisoli</name>
    <dbReference type="NCBI Taxonomy" id="363844"/>
    <lineage>
        <taxon>Bacteria</taxon>
        <taxon>Pseudomonadati</taxon>
        <taxon>Pseudomonadota</taxon>
        <taxon>Betaproteobacteria</taxon>
        <taxon>Burkholderiales</taxon>
        <taxon>Comamonadaceae</taxon>
        <taxon>Variovorax</taxon>
    </lineage>
</organism>
<dbReference type="EMBL" id="JAUKVY010000027">
    <property type="protein sequence ID" value="MDO1536354.1"/>
    <property type="molecule type" value="Genomic_DNA"/>
</dbReference>
<name>A0ABT8SBR2_9BURK</name>
<evidence type="ECO:0000313" key="1">
    <source>
        <dbReference type="EMBL" id="MDO1536354.1"/>
    </source>
</evidence>
<reference evidence="1" key="1">
    <citation type="submission" date="2023-06" db="EMBL/GenBank/DDBJ databases">
        <authorList>
            <person name="Jiang Y."/>
            <person name="Liu Q."/>
        </authorList>
    </citation>
    <scope>NUCLEOTIDE SEQUENCE</scope>
    <source>
        <strain evidence="1">CGMCC 1.12090</strain>
    </source>
</reference>
<protein>
    <submittedName>
        <fullName evidence="1">Uncharacterized protein</fullName>
    </submittedName>
</protein>
<accession>A0ABT8SBR2</accession>
<dbReference type="RefSeq" id="WP_301814372.1">
    <property type="nucleotide sequence ID" value="NZ_JAUJZH010000027.1"/>
</dbReference>
<evidence type="ECO:0000313" key="2">
    <source>
        <dbReference type="Proteomes" id="UP001169027"/>
    </source>
</evidence>
<dbReference type="Proteomes" id="UP001169027">
    <property type="component" value="Unassembled WGS sequence"/>
</dbReference>
<proteinExistence type="predicted"/>
<gene>
    <name evidence="1" type="ORF">Q2T77_29115</name>
</gene>
<comment type="caution">
    <text evidence="1">The sequence shown here is derived from an EMBL/GenBank/DDBJ whole genome shotgun (WGS) entry which is preliminary data.</text>
</comment>
<sequence>MTNPSPEPKDPRIERILNAAEQHGQSSEPDPEVGDLQDVLRAAWSLMSSEQRDHLMAAAETVNVLQAGDDYIEVAELRGCLLGAEGLHRVVIEVTRDGGDTGHGRHRRAR</sequence>
<keyword evidence="2" id="KW-1185">Reference proteome</keyword>